<evidence type="ECO:0000256" key="2">
    <source>
        <dbReference type="SAM" id="Coils"/>
    </source>
</evidence>
<evidence type="ECO:0000259" key="3">
    <source>
        <dbReference type="Pfam" id="PF20155"/>
    </source>
</evidence>
<dbReference type="Pfam" id="PF20155">
    <property type="entry name" value="TMP_3"/>
    <property type="match status" value="1"/>
</dbReference>
<evidence type="ECO:0000313" key="5">
    <source>
        <dbReference type="Proteomes" id="UP000221376"/>
    </source>
</evidence>
<feature type="domain" description="Tape measure protein N-terminal" evidence="3">
    <location>
        <begin position="66"/>
        <end position="232"/>
    </location>
</feature>
<sequence length="828" mass="88716">MATTDVASLAIRVESLQVAEANRRLKGMASSGGGAERATSGLTGAFTRLIGPLTAAVSATAALSKLVDVQRQFDVLNAGLVTATGSAESAGVAFDALREFAANTPYSLDQAVEGFTKLVNLGLTPSERALTSYGNTASAMGKDLSQMVEAVADATTGEFERLKEFGIKAKQEGDKVSLTFQGVTTTIGNNAAEIEEYLTKIGENEFAGAMQQRMDSLDGAISNLGDTWDQLFLTVSQSGVGDVIEDAVRLATDALQGLTDMIASGELEAYLKSITVQFDAWGRDIEQTVTILTSFIKDNFGEWEDEAKATVDFLIAAFKNWPSNVRAFIQIMVVEVAAGLDQASAYAGAFVDGIKAIFNDDTLAGVGQRLETQLSGIRSARMSSIEDALKERDASVKASDDQIEAAQRLRREYEENAEARKKANAGQDRLAGFKVGGSDGGKASGAVDKAAETARKAREREFQSVVEGLRSEEEALQASYEKRRAIIEANTGVESAQRADLMARLEADRAEQLKKLEEQRGAELEGLRQSLRTEEEAIQESFDRRMQIIASNTAEGSALRAQLEERTAAERDKALADLEAQRQRERDSLYSGLLTEEEMLRQSYERKKALILESEAVTETERQELLRRLQQQFQDEQAAMEQKRIQTQLGAASQMFDGLAGLAKAYAGEQSQAYRVLFAISKAFSVAQAAMSIATGLAKAQELGFPANLAEMARVAATGASIISQINGANFAGAYDQGGQIPAGKIGLVGEYGPELVKGPASVTGRVGTARAMQEAQGEGAAAAAPPVVNVRNINVLDPSVVGDYLGSDDGEQLIMNVVQRNQRALGY</sequence>
<keyword evidence="1" id="KW-1188">Viral release from host cell</keyword>
<gene>
    <name evidence="4" type="ORF">AAT1_02023</name>
</gene>
<keyword evidence="1" id="KW-1245">Viral tail assembly</keyword>
<feature type="coiled-coil region" evidence="2">
    <location>
        <begin position="396"/>
        <end position="423"/>
    </location>
</feature>
<dbReference type="EMBL" id="KU204984">
    <property type="protein sequence ID" value="AME18049.2"/>
    <property type="molecule type" value="Genomic_DNA"/>
</dbReference>
<dbReference type="InterPro" id="IPR013491">
    <property type="entry name" value="Tape_meas_N"/>
</dbReference>
<dbReference type="Proteomes" id="UP000221376">
    <property type="component" value="Segment"/>
</dbReference>
<proteinExistence type="predicted"/>
<accession>A0A125SA53</accession>
<organism evidence="4 5">
    <name type="scientific">Pseudomonas phage AAT-1</name>
    <dbReference type="NCBI Taxonomy" id="1775248"/>
    <lineage>
        <taxon>Viruses</taxon>
        <taxon>Duplodnaviria</taxon>
        <taxon>Heunggongvirae</taxon>
        <taxon>Uroviricota</taxon>
        <taxon>Caudoviricetes</taxon>
        <taxon>Mesyanzhinovviridae</taxon>
        <taxon>Bradleyvirinae</taxon>
        <taxon>Pamexvirus</taxon>
        <taxon>Pamexvirus AAT1</taxon>
    </lineage>
</organism>
<reference evidence="4" key="1">
    <citation type="submission" date="2016-06" db="EMBL/GenBank/DDBJ databases">
        <title>Complete Genome Sequence of Pseudomonas aeruginosa Phage AAT-1.</title>
        <authorList>
            <person name="Andrade-Dominguez A."/>
            <person name="Kolter R."/>
        </authorList>
    </citation>
    <scope>NUCLEOTIDE SEQUENCE [LARGE SCALE GENOMIC DNA]</scope>
</reference>
<dbReference type="GO" id="GO:0098003">
    <property type="term" value="P:viral tail assembly"/>
    <property type="evidence" value="ECO:0007669"/>
    <property type="project" value="UniProtKB-KW"/>
</dbReference>
<evidence type="ECO:0000313" key="4">
    <source>
        <dbReference type="EMBL" id="AME18049.2"/>
    </source>
</evidence>
<keyword evidence="2" id="KW-0175">Coiled coil</keyword>
<evidence type="ECO:0000256" key="1">
    <source>
        <dbReference type="ARBA" id="ARBA00022465"/>
    </source>
</evidence>
<keyword evidence="5" id="KW-1185">Reference proteome</keyword>
<name>A0A125SA53_9CAUD</name>
<protein>
    <submittedName>
        <fullName evidence="4">Tail tape measure protein</fullName>
    </submittedName>
</protein>